<dbReference type="PROSITE" id="PS00197">
    <property type="entry name" value="2FE2S_FER_1"/>
    <property type="match status" value="1"/>
</dbReference>
<dbReference type="InterPro" id="IPR016208">
    <property type="entry name" value="Ald_Oxase/xanthine_DH-like"/>
</dbReference>
<dbReference type="InterPro" id="IPR006058">
    <property type="entry name" value="2Fe2S_fd_BS"/>
</dbReference>
<accession>A0ABQ7SWK5</accession>
<dbReference type="SUPFAM" id="SSF54292">
    <property type="entry name" value="2Fe-2S ferredoxin-like"/>
    <property type="match status" value="1"/>
</dbReference>
<dbReference type="InterPro" id="IPR012675">
    <property type="entry name" value="Beta-grasp_dom_sf"/>
</dbReference>
<feature type="signal peptide" evidence="3">
    <location>
        <begin position="1"/>
        <end position="18"/>
    </location>
</feature>
<dbReference type="Proteomes" id="UP000826234">
    <property type="component" value="Unassembled WGS sequence"/>
</dbReference>
<keyword evidence="1" id="KW-0408">Iron</keyword>
<keyword evidence="2" id="KW-0411">Iron-sulfur</keyword>
<dbReference type="InterPro" id="IPR036010">
    <property type="entry name" value="2Fe-2S_ferredoxin-like_sf"/>
</dbReference>
<reference evidence="5 6" key="1">
    <citation type="journal article" date="2022" name="Gigascience">
        <title>A chromosome-level genome assembly and annotation of the desert horned lizard, Phrynosoma platyrhinos, provides insight into chromosomal rearrangements among reptiles.</title>
        <authorList>
            <person name="Koochekian N."/>
            <person name="Ascanio A."/>
            <person name="Farleigh K."/>
            <person name="Card D.C."/>
            <person name="Schield D.R."/>
            <person name="Castoe T.A."/>
            <person name="Jezkova T."/>
        </authorList>
    </citation>
    <scope>NUCLEOTIDE SEQUENCE [LARGE SCALE GENOMIC DNA]</scope>
    <source>
        <strain evidence="5">NK-2021</strain>
    </source>
</reference>
<evidence type="ECO:0000259" key="4">
    <source>
        <dbReference type="Pfam" id="PF00111"/>
    </source>
</evidence>
<organism evidence="5 6">
    <name type="scientific">Phrynosoma platyrhinos</name>
    <name type="common">Desert horned lizard</name>
    <dbReference type="NCBI Taxonomy" id="52577"/>
    <lineage>
        <taxon>Eukaryota</taxon>
        <taxon>Metazoa</taxon>
        <taxon>Chordata</taxon>
        <taxon>Craniata</taxon>
        <taxon>Vertebrata</taxon>
        <taxon>Euteleostomi</taxon>
        <taxon>Lepidosauria</taxon>
        <taxon>Squamata</taxon>
        <taxon>Bifurcata</taxon>
        <taxon>Unidentata</taxon>
        <taxon>Episquamata</taxon>
        <taxon>Toxicofera</taxon>
        <taxon>Iguania</taxon>
        <taxon>Phrynosomatidae</taxon>
        <taxon>Phrynosomatinae</taxon>
        <taxon>Phrynosoma</taxon>
    </lineage>
</organism>
<name>A0ABQ7SWK5_PHRPL</name>
<dbReference type="PANTHER" id="PTHR11908:SF152">
    <property type="entry name" value="ALDEHYDE OXIDASE"/>
    <property type="match status" value="1"/>
</dbReference>
<keyword evidence="3" id="KW-0732">Signal</keyword>
<feature type="domain" description="2Fe-2S ferredoxin-type" evidence="4">
    <location>
        <begin position="18"/>
        <end position="55"/>
    </location>
</feature>
<dbReference type="Gene3D" id="3.10.20.30">
    <property type="match status" value="1"/>
</dbReference>
<evidence type="ECO:0000256" key="2">
    <source>
        <dbReference type="ARBA" id="ARBA00023014"/>
    </source>
</evidence>
<keyword evidence="6" id="KW-1185">Reference proteome</keyword>
<evidence type="ECO:0000313" key="5">
    <source>
        <dbReference type="EMBL" id="KAH0621635.1"/>
    </source>
</evidence>
<proteinExistence type="predicted"/>
<keyword evidence="1" id="KW-0001">2Fe-2S</keyword>
<sequence length="80" mass="9113">MSLWILVSFLMQVIEKYADPEELLLNYLRKRLRLTGTKYGCGIGGCGACTVMISTYNPDCKKIRYPSERGKTPLKIYTTT</sequence>
<dbReference type="InterPro" id="IPR001041">
    <property type="entry name" value="2Fe-2S_ferredoxin-type"/>
</dbReference>
<dbReference type="PANTHER" id="PTHR11908">
    <property type="entry name" value="XANTHINE DEHYDROGENASE"/>
    <property type="match status" value="1"/>
</dbReference>
<evidence type="ECO:0000313" key="6">
    <source>
        <dbReference type="Proteomes" id="UP000826234"/>
    </source>
</evidence>
<feature type="chain" id="PRO_5045238592" description="2Fe-2S ferredoxin-type domain-containing protein" evidence="3">
    <location>
        <begin position="19"/>
        <end position="80"/>
    </location>
</feature>
<gene>
    <name evidence="5" type="ORF">JD844_023159</name>
</gene>
<comment type="caution">
    <text evidence="5">The sequence shown here is derived from an EMBL/GenBank/DDBJ whole genome shotgun (WGS) entry which is preliminary data.</text>
</comment>
<dbReference type="EMBL" id="JAIPUX010003289">
    <property type="protein sequence ID" value="KAH0621635.1"/>
    <property type="molecule type" value="Genomic_DNA"/>
</dbReference>
<keyword evidence="1" id="KW-0479">Metal-binding</keyword>
<protein>
    <recommendedName>
        <fullName evidence="4">2Fe-2S ferredoxin-type domain-containing protein</fullName>
    </recommendedName>
</protein>
<evidence type="ECO:0000256" key="1">
    <source>
        <dbReference type="ARBA" id="ARBA00022714"/>
    </source>
</evidence>
<evidence type="ECO:0000256" key="3">
    <source>
        <dbReference type="SAM" id="SignalP"/>
    </source>
</evidence>
<dbReference type="Pfam" id="PF00111">
    <property type="entry name" value="Fer2"/>
    <property type="match status" value="1"/>
</dbReference>